<accession>A0AAE4ATV4</accession>
<dbReference type="EMBL" id="JAUSUL010000007">
    <property type="protein sequence ID" value="MDQ0317666.1"/>
    <property type="molecule type" value="Genomic_DNA"/>
</dbReference>
<feature type="region of interest" description="Disordered" evidence="1">
    <location>
        <begin position="32"/>
        <end position="59"/>
    </location>
</feature>
<protein>
    <submittedName>
        <fullName evidence="2">Uncharacterized protein</fullName>
    </submittedName>
</protein>
<gene>
    <name evidence="2" type="ORF">J2S73_004152</name>
</gene>
<evidence type="ECO:0000313" key="3">
    <source>
        <dbReference type="Proteomes" id="UP001229244"/>
    </source>
</evidence>
<organism evidence="2 3">
    <name type="scientific">Amorphus orientalis</name>
    <dbReference type="NCBI Taxonomy" id="649198"/>
    <lineage>
        <taxon>Bacteria</taxon>
        <taxon>Pseudomonadati</taxon>
        <taxon>Pseudomonadota</taxon>
        <taxon>Alphaproteobacteria</taxon>
        <taxon>Hyphomicrobiales</taxon>
        <taxon>Amorphaceae</taxon>
        <taxon>Amorphus</taxon>
    </lineage>
</organism>
<reference evidence="2" key="1">
    <citation type="submission" date="2023-07" db="EMBL/GenBank/DDBJ databases">
        <title>Genomic Encyclopedia of Type Strains, Phase IV (KMG-IV): sequencing the most valuable type-strain genomes for metagenomic binning, comparative biology and taxonomic classification.</title>
        <authorList>
            <person name="Goeker M."/>
        </authorList>
    </citation>
    <scope>NUCLEOTIDE SEQUENCE</scope>
    <source>
        <strain evidence="2">DSM 21202</strain>
    </source>
</reference>
<evidence type="ECO:0000256" key="1">
    <source>
        <dbReference type="SAM" id="MobiDB-lite"/>
    </source>
</evidence>
<proteinExistence type="predicted"/>
<dbReference type="Proteomes" id="UP001229244">
    <property type="component" value="Unassembled WGS sequence"/>
</dbReference>
<dbReference type="RefSeq" id="WP_306887590.1">
    <property type="nucleotide sequence ID" value="NZ_JAUSUL010000007.1"/>
</dbReference>
<name>A0AAE4ATV4_9HYPH</name>
<evidence type="ECO:0000313" key="2">
    <source>
        <dbReference type="EMBL" id="MDQ0317666.1"/>
    </source>
</evidence>
<sequence length="59" mass="6522">MTGQDLKKFKAALKSFGKANTQTADQARKVLRDEGVIDSQGRLKKPYRRSSPTTLPKAS</sequence>
<dbReference type="AlphaFoldDB" id="A0AAE4ATV4"/>
<keyword evidence="3" id="KW-1185">Reference proteome</keyword>
<comment type="caution">
    <text evidence="2">The sequence shown here is derived from an EMBL/GenBank/DDBJ whole genome shotgun (WGS) entry which is preliminary data.</text>
</comment>
<feature type="compositionally biased region" description="Polar residues" evidence="1">
    <location>
        <begin position="50"/>
        <end position="59"/>
    </location>
</feature>